<evidence type="ECO:0000313" key="3">
    <source>
        <dbReference type="Proteomes" id="UP001140562"/>
    </source>
</evidence>
<gene>
    <name evidence="2" type="ORF">N0V87_001453</name>
</gene>
<dbReference type="OrthoDB" id="10611070at2759"/>
<sequence>MPPRKKTGQPASETAKLRAEIAELKAALKAERESKTYRRFQDQIQALREDVQDMREDKGFIGDAISSSVLSIMIQLEFQRRVNRGLVVLAEHLNAYFKGNRSLPDLLSELQLAKDVVQRLADGDQVTNIDDHLEVLCHNIRHAAHRIGRSVLDDFRDREDFNDEEIFTAMGERLAVFGAQLKLVRKYETVSEDDCTCVRARALIRDIQTQFKSGTAFNYQADIVPSSDSDPEDNTLTDLSVADEVRCKLSLKDLD</sequence>
<evidence type="ECO:0000313" key="2">
    <source>
        <dbReference type="EMBL" id="KAJ4341790.1"/>
    </source>
</evidence>
<keyword evidence="3" id="KW-1185">Reference proteome</keyword>
<feature type="coiled-coil region" evidence="1">
    <location>
        <begin position="14"/>
        <end position="57"/>
    </location>
</feature>
<keyword evidence="1" id="KW-0175">Coiled coil</keyword>
<proteinExistence type="predicted"/>
<dbReference type="EMBL" id="JAPEUV010000009">
    <property type="protein sequence ID" value="KAJ4341790.1"/>
    <property type="molecule type" value="Genomic_DNA"/>
</dbReference>
<comment type="caution">
    <text evidence="2">The sequence shown here is derived from an EMBL/GenBank/DDBJ whole genome shotgun (WGS) entry which is preliminary data.</text>
</comment>
<accession>A0A9W8X5Z7</accession>
<dbReference type="AlphaFoldDB" id="A0A9W8X5Z7"/>
<reference evidence="2" key="1">
    <citation type="submission" date="2022-10" db="EMBL/GenBank/DDBJ databases">
        <title>Tapping the CABI collections for fungal endophytes: first genome assemblies for Collariella, Neodidymelliopsis, Ascochyta clinopodiicola, Didymella pomorum, Didymosphaeria variabile, Neocosmospora piperis and Neocucurbitaria cava.</title>
        <authorList>
            <person name="Hill R."/>
        </authorList>
    </citation>
    <scope>NUCLEOTIDE SEQUENCE</scope>
    <source>
        <strain evidence="2">IMI 360193</strain>
    </source>
</reference>
<evidence type="ECO:0000256" key="1">
    <source>
        <dbReference type="SAM" id="Coils"/>
    </source>
</evidence>
<name>A0A9W8X5Z7_9PLEO</name>
<protein>
    <submittedName>
        <fullName evidence="2">Uncharacterized protein</fullName>
    </submittedName>
</protein>
<organism evidence="2 3">
    <name type="scientific">Didymella glomerata</name>
    <dbReference type="NCBI Taxonomy" id="749621"/>
    <lineage>
        <taxon>Eukaryota</taxon>
        <taxon>Fungi</taxon>
        <taxon>Dikarya</taxon>
        <taxon>Ascomycota</taxon>
        <taxon>Pezizomycotina</taxon>
        <taxon>Dothideomycetes</taxon>
        <taxon>Pleosporomycetidae</taxon>
        <taxon>Pleosporales</taxon>
        <taxon>Pleosporineae</taxon>
        <taxon>Didymellaceae</taxon>
        <taxon>Didymella</taxon>
    </lineage>
</organism>
<dbReference type="Proteomes" id="UP001140562">
    <property type="component" value="Unassembled WGS sequence"/>
</dbReference>